<evidence type="ECO:0000256" key="1">
    <source>
        <dbReference type="ARBA" id="ARBA00023015"/>
    </source>
</evidence>
<evidence type="ECO:0000313" key="6">
    <source>
        <dbReference type="Proteomes" id="UP001526446"/>
    </source>
</evidence>
<dbReference type="RefSeq" id="WP_166122923.1">
    <property type="nucleotide sequence ID" value="NZ_JAPIUX010000017.1"/>
</dbReference>
<keyword evidence="2" id="KW-0238">DNA-binding</keyword>
<dbReference type="InterPro" id="IPR036388">
    <property type="entry name" value="WH-like_DNA-bd_sf"/>
</dbReference>
<dbReference type="SUPFAM" id="SSF46894">
    <property type="entry name" value="C-terminal effector domain of the bipartite response regulators"/>
    <property type="match status" value="1"/>
</dbReference>
<accession>A0ABT3Q9H2</accession>
<gene>
    <name evidence="5" type="ORF">OQ252_11040</name>
</gene>
<comment type="caution">
    <text evidence="5">The sequence shown here is derived from an EMBL/GenBank/DDBJ whole genome shotgun (WGS) entry which is preliminary data.</text>
</comment>
<protein>
    <submittedName>
        <fullName evidence="5">Autoinducer binding domain-containing protein</fullName>
    </submittedName>
</protein>
<feature type="domain" description="Transcription factor LuxR-like autoinducer-binding" evidence="4">
    <location>
        <begin position="29"/>
        <end position="175"/>
    </location>
</feature>
<sequence>MIPRKAPLSVIRPGVLQGLVAALTHAQTLEELSAILETLPEKCGMLNFIYYFMGENGVLRPDNFTCTNYPEEWKNRYYEKDYLFVDPVVRRATQTSLPFEWRELSVEKSTPSYKMMMEGLDFNVGNAGLSIPLRSVGGSYGLFAITSENEHKFDGINRIGYAREYQILANYIHEAYVRIAAFQVSGVVELSGEERACLKLAAEGLLGQEIARRLKMPDSVVRLCLRVVRHKLGAATTEMAIRNALSLGMI</sequence>
<evidence type="ECO:0000259" key="4">
    <source>
        <dbReference type="Pfam" id="PF03472"/>
    </source>
</evidence>
<dbReference type="InterPro" id="IPR036693">
    <property type="entry name" value="TF_LuxR_autoind-bd_dom_sf"/>
</dbReference>
<dbReference type="SUPFAM" id="SSF75516">
    <property type="entry name" value="Pheromone-binding domain of LuxR-like quorum-sensing transcription factors"/>
    <property type="match status" value="1"/>
</dbReference>
<evidence type="ECO:0000313" key="5">
    <source>
        <dbReference type="EMBL" id="MCX2561926.1"/>
    </source>
</evidence>
<proteinExistence type="predicted"/>
<dbReference type="InterPro" id="IPR005143">
    <property type="entry name" value="TF_LuxR_autoind-bd_dom"/>
</dbReference>
<dbReference type="Gene3D" id="3.30.450.80">
    <property type="entry name" value="Transcription factor LuxR-like, autoinducer-binding domain"/>
    <property type="match status" value="1"/>
</dbReference>
<dbReference type="InterPro" id="IPR016032">
    <property type="entry name" value="Sig_transdc_resp-reg_C-effctor"/>
</dbReference>
<keyword evidence="6" id="KW-1185">Reference proteome</keyword>
<keyword evidence="1" id="KW-0805">Transcription regulation</keyword>
<dbReference type="Gene3D" id="1.10.10.10">
    <property type="entry name" value="Winged helix-like DNA-binding domain superfamily/Winged helix DNA-binding domain"/>
    <property type="match status" value="1"/>
</dbReference>
<reference evidence="5 6" key="1">
    <citation type="submission" date="2022-11" db="EMBL/GenBank/DDBJ databases">
        <title>Genome sequencing of Acetobacter type strain.</title>
        <authorList>
            <person name="Heo J."/>
            <person name="Lee D."/>
            <person name="Han B.-H."/>
            <person name="Hong S.-B."/>
            <person name="Kwon S.-W."/>
        </authorList>
    </citation>
    <scope>NUCLEOTIDE SEQUENCE [LARGE SCALE GENOMIC DNA]</scope>
    <source>
        <strain evidence="5 6">KACC 21251</strain>
    </source>
</reference>
<dbReference type="Proteomes" id="UP001526446">
    <property type="component" value="Unassembled WGS sequence"/>
</dbReference>
<organism evidence="5 6">
    <name type="scientific">Acetobacter farinalis</name>
    <dbReference type="NCBI Taxonomy" id="1260984"/>
    <lineage>
        <taxon>Bacteria</taxon>
        <taxon>Pseudomonadati</taxon>
        <taxon>Pseudomonadota</taxon>
        <taxon>Alphaproteobacteria</taxon>
        <taxon>Acetobacterales</taxon>
        <taxon>Acetobacteraceae</taxon>
        <taxon>Acetobacter</taxon>
    </lineage>
</organism>
<evidence type="ECO:0000256" key="3">
    <source>
        <dbReference type="ARBA" id="ARBA00023163"/>
    </source>
</evidence>
<name>A0ABT3Q9H2_9PROT</name>
<evidence type="ECO:0000256" key="2">
    <source>
        <dbReference type="ARBA" id="ARBA00023125"/>
    </source>
</evidence>
<dbReference type="EMBL" id="JAPIUX010000017">
    <property type="protein sequence ID" value="MCX2561926.1"/>
    <property type="molecule type" value="Genomic_DNA"/>
</dbReference>
<dbReference type="Pfam" id="PF03472">
    <property type="entry name" value="Autoind_bind"/>
    <property type="match status" value="1"/>
</dbReference>
<keyword evidence="3" id="KW-0804">Transcription</keyword>